<dbReference type="EMBL" id="LCWF01000108">
    <property type="protein sequence ID" value="KKY19357.1"/>
    <property type="molecule type" value="Genomic_DNA"/>
</dbReference>
<keyword evidence="3" id="KW-1185">Reference proteome</keyword>
<evidence type="ECO:0000313" key="3">
    <source>
        <dbReference type="Proteomes" id="UP000053317"/>
    </source>
</evidence>
<keyword evidence="2" id="KW-0413">Isomerase</keyword>
<proteinExistence type="predicted"/>
<organism evidence="2 3">
    <name type="scientific">Phaeomoniella chlamydospora</name>
    <name type="common">Phaeoacremonium chlamydosporum</name>
    <dbReference type="NCBI Taxonomy" id="158046"/>
    <lineage>
        <taxon>Eukaryota</taxon>
        <taxon>Fungi</taxon>
        <taxon>Dikarya</taxon>
        <taxon>Ascomycota</taxon>
        <taxon>Pezizomycotina</taxon>
        <taxon>Eurotiomycetes</taxon>
        <taxon>Chaetothyriomycetidae</taxon>
        <taxon>Phaeomoniellales</taxon>
        <taxon>Phaeomoniellaceae</taxon>
        <taxon>Phaeomoniella</taxon>
    </lineage>
</organism>
<dbReference type="PANTHER" id="PTHR10848">
    <property type="entry name" value="MEIOTIC RECOMBINATION PROTEIN SPO11"/>
    <property type="match status" value="1"/>
</dbReference>
<name>A0A0G2E8Q8_PHACM</name>
<accession>A0A0G2E8Q8</accession>
<dbReference type="InterPro" id="IPR036078">
    <property type="entry name" value="Spo11/TopoVI_A_sf"/>
</dbReference>
<dbReference type="Proteomes" id="UP000053317">
    <property type="component" value="Unassembled WGS sequence"/>
</dbReference>
<dbReference type="Pfam" id="PF21180">
    <property type="entry name" value="TOP6A-Spo11_Toprim"/>
    <property type="match status" value="1"/>
</dbReference>
<dbReference type="InterPro" id="IPR034136">
    <property type="entry name" value="TOPRIM_Topo6A/Spo11"/>
</dbReference>
<sequence length="485" mass="55623">MPPITSHNVLRVDWRERASTDNLKLRLTQWLITIDRTRVAKVIRSSGRIAELIEVDADGLPSPGSEMAIWLRSNHMREISPSNIQGRKYLVHTMVIAKDTLQRLDMREPIFSRAWRYRMSQVNMSHARAVAILEEIALSLGVHPYTLGVVPDFQGQFFVPEGWMVKSRECYDIFDFANHTDLPNQTRARGVRMHSTLAGRADNIPSLVVDLSLEPCGEQAGKKIIAVVVMEHRNIKSTIDRMYQSNKEGQRNMLFVLTGGFSDIPSREFLHLLSKDPTLQETPFVFLSDHDPSAFEIYSNMKYGSKSYAWASHICSCPQLQWIGPSFQNLEDSYHMIPGERLQHLLTRRQHNNSTEAERQAAFTGIERDALIRIQQVKNSSMSRFTKSDLMRVRHLKGGILAREKEPKLANELDLMVEHGGMKFSLQMFDRRPLGIERCIMEQVKEHILELERPAPLPEPTAIEEDREPAQMEDAQAMLRILAME</sequence>
<reference evidence="2 3" key="1">
    <citation type="submission" date="2015-05" db="EMBL/GenBank/DDBJ databases">
        <title>Distinctive expansion of gene families associated with plant cell wall degradation and secondary metabolism in the genomes of grapevine trunk pathogens.</title>
        <authorList>
            <person name="Lawrence D.P."/>
            <person name="Travadon R."/>
            <person name="Rolshausen P.E."/>
            <person name="Baumgartner K."/>
        </authorList>
    </citation>
    <scope>NUCLEOTIDE SEQUENCE [LARGE SCALE GENOMIC DNA]</scope>
    <source>
        <strain evidence="2">UCRPC4</strain>
    </source>
</reference>
<protein>
    <submittedName>
        <fullName evidence="2">Putative meiosis-specific topoisomerase spo11</fullName>
    </submittedName>
</protein>
<dbReference type="AlphaFoldDB" id="A0A0G2E8Q8"/>
<dbReference type="GO" id="GO:0003677">
    <property type="term" value="F:DNA binding"/>
    <property type="evidence" value="ECO:0007669"/>
    <property type="project" value="InterPro"/>
</dbReference>
<feature type="domain" description="Topoisomerase 6 subunit A/Spo11 TOPRIM" evidence="1">
    <location>
        <begin position="237"/>
        <end position="333"/>
    </location>
</feature>
<dbReference type="GO" id="GO:0003918">
    <property type="term" value="F:DNA topoisomerase type II (double strand cut, ATP-hydrolyzing) activity"/>
    <property type="evidence" value="ECO:0007669"/>
    <property type="project" value="InterPro"/>
</dbReference>
<dbReference type="Gene3D" id="3.40.1360.10">
    <property type="match status" value="1"/>
</dbReference>
<dbReference type="PANTHER" id="PTHR10848:SF0">
    <property type="entry name" value="MEIOTIC RECOMBINATION PROTEIN SPO11"/>
    <property type="match status" value="1"/>
</dbReference>
<dbReference type="GO" id="GO:0005694">
    <property type="term" value="C:chromosome"/>
    <property type="evidence" value="ECO:0007669"/>
    <property type="project" value="InterPro"/>
</dbReference>
<comment type="caution">
    <text evidence="2">The sequence shown here is derived from an EMBL/GenBank/DDBJ whole genome shotgun (WGS) entry which is preliminary data.</text>
</comment>
<gene>
    <name evidence="2" type="ORF">UCRPC4_g04517</name>
</gene>
<evidence type="ECO:0000313" key="2">
    <source>
        <dbReference type="EMBL" id="KKY19357.1"/>
    </source>
</evidence>
<evidence type="ECO:0000259" key="1">
    <source>
        <dbReference type="Pfam" id="PF21180"/>
    </source>
</evidence>
<dbReference type="SUPFAM" id="SSF56726">
    <property type="entry name" value="DNA topoisomerase IV, alpha subunit"/>
    <property type="match status" value="1"/>
</dbReference>
<dbReference type="OrthoDB" id="4540869at2759"/>
<reference evidence="2 3" key="2">
    <citation type="submission" date="2015-05" db="EMBL/GenBank/DDBJ databases">
        <authorList>
            <person name="Morales-Cruz A."/>
            <person name="Amrine K.C."/>
            <person name="Cantu D."/>
        </authorList>
    </citation>
    <scope>NUCLEOTIDE SEQUENCE [LARGE SCALE GENOMIC DNA]</scope>
    <source>
        <strain evidence="2">UCRPC4</strain>
    </source>
</reference>
<dbReference type="InterPro" id="IPR002815">
    <property type="entry name" value="Spo11/TopoVI_A"/>
</dbReference>